<name>A0AAE1NE97_9EUCA</name>
<dbReference type="SUPFAM" id="SSF56219">
    <property type="entry name" value="DNase I-like"/>
    <property type="match status" value="1"/>
</dbReference>
<keyword evidence="3" id="KW-1185">Reference proteome</keyword>
<dbReference type="PANTHER" id="PTHR46670:SF3">
    <property type="entry name" value="ENDONUCLEASE_EXONUCLEASE_PHOSPHATASE DOMAIN-CONTAINING PROTEIN"/>
    <property type="match status" value="1"/>
</dbReference>
<protein>
    <recommendedName>
        <fullName evidence="1">Endonuclease/exonuclease/phosphatase domain-containing protein</fullName>
    </recommendedName>
</protein>
<reference evidence="2" key="1">
    <citation type="submission" date="2023-11" db="EMBL/GenBank/DDBJ databases">
        <title>Genome assemblies of two species of porcelain crab, Petrolisthes cinctipes and Petrolisthes manimaculis (Anomura: Porcellanidae).</title>
        <authorList>
            <person name="Angst P."/>
        </authorList>
    </citation>
    <scope>NUCLEOTIDE SEQUENCE</scope>
    <source>
        <strain evidence="2">PB745_02</strain>
        <tissue evidence="2">Gill</tissue>
    </source>
</reference>
<dbReference type="GO" id="GO:0003824">
    <property type="term" value="F:catalytic activity"/>
    <property type="evidence" value="ECO:0007669"/>
    <property type="project" value="InterPro"/>
</dbReference>
<sequence length="223" mass="24852">MARPGPGCARHQLKILSANVWGLRTNIGDLTHNCVLRHSIDIVVVTETWLNSEVEPTFGKICGYTHWTRKDRQERAGGGVAVCFKEGLQSQLLDVVTPPEMEAMFFRVVLADRSALLICAMYRPPRQGPASLHYLSEKLDDLLILHRCSHVLVVGDLNHHLEQQAYENLLDVQGLIDHVTFPTHERGGTLDPVISDLQEDTLCCHQLGPVGSSDHHAVLTKLM</sequence>
<dbReference type="InterPro" id="IPR005135">
    <property type="entry name" value="Endo/exonuclease/phosphatase"/>
</dbReference>
<dbReference type="Gene3D" id="3.60.10.10">
    <property type="entry name" value="Endonuclease/exonuclease/phosphatase"/>
    <property type="match status" value="1"/>
</dbReference>
<proteinExistence type="predicted"/>
<evidence type="ECO:0000259" key="1">
    <source>
        <dbReference type="Pfam" id="PF03372"/>
    </source>
</evidence>
<dbReference type="AlphaFoldDB" id="A0AAE1NE97"/>
<accession>A0AAE1NE97</accession>
<dbReference type="Proteomes" id="UP001292094">
    <property type="component" value="Unassembled WGS sequence"/>
</dbReference>
<dbReference type="Pfam" id="PF03372">
    <property type="entry name" value="Exo_endo_phos"/>
    <property type="match status" value="1"/>
</dbReference>
<dbReference type="EMBL" id="JAWZYT010006298">
    <property type="protein sequence ID" value="KAK4288459.1"/>
    <property type="molecule type" value="Genomic_DNA"/>
</dbReference>
<dbReference type="PANTHER" id="PTHR46670">
    <property type="entry name" value="ENDO/EXONUCLEASE/PHOSPHATASE DOMAIN-CONTAINING PROTEIN"/>
    <property type="match status" value="1"/>
</dbReference>
<organism evidence="2 3">
    <name type="scientific">Petrolisthes manimaculis</name>
    <dbReference type="NCBI Taxonomy" id="1843537"/>
    <lineage>
        <taxon>Eukaryota</taxon>
        <taxon>Metazoa</taxon>
        <taxon>Ecdysozoa</taxon>
        <taxon>Arthropoda</taxon>
        <taxon>Crustacea</taxon>
        <taxon>Multicrustacea</taxon>
        <taxon>Malacostraca</taxon>
        <taxon>Eumalacostraca</taxon>
        <taxon>Eucarida</taxon>
        <taxon>Decapoda</taxon>
        <taxon>Pleocyemata</taxon>
        <taxon>Anomura</taxon>
        <taxon>Galatheoidea</taxon>
        <taxon>Porcellanidae</taxon>
        <taxon>Petrolisthes</taxon>
    </lineage>
</organism>
<evidence type="ECO:0000313" key="2">
    <source>
        <dbReference type="EMBL" id="KAK4288459.1"/>
    </source>
</evidence>
<dbReference type="InterPro" id="IPR036691">
    <property type="entry name" value="Endo/exonu/phosph_ase_sf"/>
</dbReference>
<feature type="domain" description="Endonuclease/exonuclease/phosphatase" evidence="1">
    <location>
        <begin position="16"/>
        <end position="215"/>
    </location>
</feature>
<evidence type="ECO:0000313" key="3">
    <source>
        <dbReference type="Proteomes" id="UP001292094"/>
    </source>
</evidence>
<gene>
    <name evidence="2" type="ORF">Pmani_038509</name>
</gene>
<comment type="caution">
    <text evidence="2">The sequence shown here is derived from an EMBL/GenBank/DDBJ whole genome shotgun (WGS) entry which is preliminary data.</text>
</comment>